<dbReference type="Proteomes" id="UP001149719">
    <property type="component" value="Unassembled WGS sequence"/>
</dbReference>
<protein>
    <recommendedName>
        <fullName evidence="2">diguanylate cyclase</fullName>
        <ecNumber evidence="2">2.7.7.65</ecNumber>
    </recommendedName>
</protein>
<organism evidence="8 9">
    <name type="scientific">Marinomonas phaeophyticola</name>
    <dbReference type="NCBI Taxonomy" id="3004091"/>
    <lineage>
        <taxon>Bacteria</taxon>
        <taxon>Pseudomonadati</taxon>
        <taxon>Pseudomonadota</taxon>
        <taxon>Gammaproteobacteria</taxon>
        <taxon>Oceanospirillales</taxon>
        <taxon>Oceanospirillaceae</taxon>
        <taxon>Marinomonas</taxon>
    </lineage>
</organism>
<dbReference type="InterPro" id="IPR029787">
    <property type="entry name" value="Nucleotide_cyclase"/>
</dbReference>
<reference evidence="8" key="1">
    <citation type="submission" date="2022-12" db="EMBL/GenBank/DDBJ databases">
        <title>Marinomonas 15G1-11 sp. nov, isolated from marine algae.</title>
        <authorList>
            <person name="Butt M."/>
            <person name="Choi D.G."/>
            <person name="Kim J.M."/>
            <person name="Lee J.K."/>
            <person name="Baek J.H."/>
            <person name="Jeon C.O."/>
        </authorList>
    </citation>
    <scope>NUCLEOTIDE SEQUENCE</scope>
    <source>
        <strain evidence="8">15G1-11</strain>
    </source>
</reference>
<dbReference type="PANTHER" id="PTHR45138:SF26">
    <property type="entry name" value="DIGUANYLATE CYCLASE"/>
    <property type="match status" value="1"/>
</dbReference>
<dbReference type="PANTHER" id="PTHR45138">
    <property type="entry name" value="REGULATORY COMPONENTS OF SENSORY TRANSDUCTION SYSTEM"/>
    <property type="match status" value="1"/>
</dbReference>
<evidence type="ECO:0000313" key="9">
    <source>
        <dbReference type="Proteomes" id="UP001149719"/>
    </source>
</evidence>
<keyword evidence="4" id="KW-0812">Transmembrane</keyword>
<evidence type="ECO:0000256" key="2">
    <source>
        <dbReference type="ARBA" id="ARBA00012528"/>
    </source>
</evidence>
<keyword evidence="9" id="KW-1185">Reference proteome</keyword>
<keyword evidence="3" id="KW-1003">Cell membrane</keyword>
<dbReference type="Gene3D" id="3.30.70.270">
    <property type="match status" value="1"/>
</dbReference>
<accession>A0ABT4JX49</accession>
<evidence type="ECO:0000256" key="6">
    <source>
        <dbReference type="ARBA" id="ARBA00023136"/>
    </source>
</evidence>
<evidence type="ECO:0000256" key="5">
    <source>
        <dbReference type="ARBA" id="ARBA00022989"/>
    </source>
</evidence>
<evidence type="ECO:0000256" key="3">
    <source>
        <dbReference type="ARBA" id="ARBA00022475"/>
    </source>
</evidence>
<feature type="domain" description="GGDEF" evidence="7">
    <location>
        <begin position="350"/>
        <end position="476"/>
    </location>
</feature>
<dbReference type="Pfam" id="PF00990">
    <property type="entry name" value="GGDEF"/>
    <property type="match status" value="1"/>
</dbReference>
<gene>
    <name evidence="8" type="ORF">O1D97_15325</name>
</gene>
<dbReference type="InterPro" id="IPR050469">
    <property type="entry name" value="Diguanylate_Cyclase"/>
</dbReference>
<evidence type="ECO:0000256" key="1">
    <source>
        <dbReference type="ARBA" id="ARBA00004651"/>
    </source>
</evidence>
<name>A0ABT4JX49_9GAMM</name>
<dbReference type="SUPFAM" id="SSF55073">
    <property type="entry name" value="Nucleotide cyclase"/>
    <property type="match status" value="1"/>
</dbReference>
<dbReference type="NCBIfam" id="TIGR00254">
    <property type="entry name" value="GGDEF"/>
    <property type="match status" value="1"/>
</dbReference>
<dbReference type="InterPro" id="IPR033479">
    <property type="entry name" value="dCache_1"/>
</dbReference>
<keyword evidence="6" id="KW-0472">Membrane</keyword>
<dbReference type="SMART" id="SM00267">
    <property type="entry name" value="GGDEF"/>
    <property type="match status" value="1"/>
</dbReference>
<evidence type="ECO:0000259" key="7">
    <source>
        <dbReference type="PROSITE" id="PS50887"/>
    </source>
</evidence>
<dbReference type="CDD" id="cd01949">
    <property type="entry name" value="GGDEF"/>
    <property type="match status" value="1"/>
</dbReference>
<proteinExistence type="predicted"/>
<dbReference type="Gene3D" id="3.30.450.20">
    <property type="entry name" value="PAS domain"/>
    <property type="match status" value="2"/>
</dbReference>
<dbReference type="PROSITE" id="PS50887">
    <property type="entry name" value="GGDEF"/>
    <property type="match status" value="1"/>
</dbReference>
<dbReference type="InterPro" id="IPR000160">
    <property type="entry name" value="GGDEF_dom"/>
</dbReference>
<dbReference type="CDD" id="cd18773">
    <property type="entry name" value="PDC1_HK_sensor"/>
    <property type="match status" value="1"/>
</dbReference>
<sequence>MIKEQKHFSILLAILLLSGFFVTSWLSYQAAHSSIEAQISKDSLPLTSNNIYSEIQHDLFKPIFISSLMAQDTFVRDWKLNGENDPQQVIKYLKEIQTKYNTVTSYFVSNASHNYYHPNGKLKVVTRDDPLDRWYFSFRNTPSQQTYEINIDHDTAKPSKMTVFVNYKVMDYEGNFIGVTGVGLALDMVKNLITSYQKRYQRTVYFTDISGNITLHGESFNNDKNLNEHINNPVIVEKILSTKSSSGHYLDQNKKVFLNSRFIDEFNWYLIVEQDALSTENDLTNTFKVNLLLSVLVTVAVLLIAHITFNRHQKNLLYMASTDKLSGLLNRQAFEPIIKNYMEQSDKQNTKLSLMLLDIDHFKKVNDTYGHLTGDKIIQHVSEICTSHLKKGDTICRWGGEEFIIALSNTSINDAVDTALNIQRSLSRSSIEPKITMSFGITTYRPKEQLDDFLLRTDDALYQAKDNGRNGIQTTL</sequence>
<dbReference type="Pfam" id="PF02743">
    <property type="entry name" value="dCache_1"/>
    <property type="match status" value="1"/>
</dbReference>
<comment type="caution">
    <text evidence="8">The sequence shown here is derived from an EMBL/GenBank/DDBJ whole genome shotgun (WGS) entry which is preliminary data.</text>
</comment>
<dbReference type="EC" id="2.7.7.65" evidence="2"/>
<evidence type="ECO:0000313" key="8">
    <source>
        <dbReference type="EMBL" id="MCZ2722945.1"/>
    </source>
</evidence>
<keyword evidence="5" id="KW-1133">Transmembrane helix</keyword>
<dbReference type="RefSeq" id="WP_269126989.1">
    <property type="nucleotide sequence ID" value="NZ_JAPUBN010000019.1"/>
</dbReference>
<dbReference type="EMBL" id="JAPUBN010000019">
    <property type="protein sequence ID" value="MCZ2722945.1"/>
    <property type="molecule type" value="Genomic_DNA"/>
</dbReference>
<comment type="subcellular location">
    <subcellularLocation>
        <location evidence="1">Cell membrane</location>
        <topology evidence="1">Multi-pass membrane protein</topology>
    </subcellularLocation>
</comment>
<evidence type="ECO:0000256" key="4">
    <source>
        <dbReference type="ARBA" id="ARBA00022692"/>
    </source>
</evidence>
<dbReference type="InterPro" id="IPR043128">
    <property type="entry name" value="Rev_trsase/Diguanyl_cyclase"/>
</dbReference>